<dbReference type="InterPro" id="IPR050259">
    <property type="entry name" value="SDR"/>
</dbReference>
<comment type="similarity">
    <text evidence="1 2">Belongs to the short-chain dehydrogenases/reductases (SDR) family.</text>
</comment>
<dbReference type="EC" id="1.-.-.-" evidence="3"/>
<dbReference type="InterPro" id="IPR036291">
    <property type="entry name" value="NAD(P)-bd_dom_sf"/>
</dbReference>
<dbReference type="GO" id="GO:0016491">
    <property type="term" value="F:oxidoreductase activity"/>
    <property type="evidence" value="ECO:0007669"/>
    <property type="project" value="UniProtKB-KW"/>
</dbReference>
<accession>A0AAE3R7B9</accession>
<protein>
    <submittedName>
        <fullName evidence="3">SDR family oxidoreductase</fullName>
        <ecNumber evidence="3">1.-.-.-</ecNumber>
    </submittedName>
</protein>
<dbReference type="Gene3D" id="3.40.50.720">
    <property type="entry name" value="NAD(P)-binding Rossmann-like Domain"/>
    <property type="match status" value="1"/>
</dbReference>
<dbReference type="AlphaFoldDB" id="A0AAE3R7B9"/>
<sequence>MDLLLKNKTAFVSGSTAGIGYAIAKGFAKEGAIVYINGRDASKVDIAKRRIENEVPDARVYGVVADLATEEGYLQMTQQLPEVDILVNNLGIFEPVPFFESKDEDWLKLFSINVLTGVRTTRFYMPKMLEKNWGRVIFISSESAIQIPTEMIHYGMSKTAQLSIANGLAQLTKGTGVTVNSVLPGPTYSDGVERFIGELAQQRNSTTKEVEQQYFTETRPLSLLQRFISPEEVAATVLYVSSELAAATNGAAIRVDGGILKGIH</sequence>
<dbReference type="CDD" id="cd05233">
    <property type="entry name" value="SDR_c"/>
    <property type="match status" value="1"/>
</dbReference>
<dbReference type="PANTHER" id="PTHR42879">
    <property type="entry name" value="3-OXOACYL-(ACYL-CARRIER-PROTEIN) REDUCTASE"/>
    <property type="match status" value="1"/>
</dbReference>
<dbReference type="Proteomes" id="UP001232063">
    <property type="component" value="Unassembled WGS sequence"/>
</dbReference>
<keyword evidence="4" id="KW-1185">Reference proteome</keyword>
<dbReference type="SUPFAM" id="SSF51735">
    <property type="entry name" value="NAD(P)-binding Rossmann-fold domains"/>
    <property type="match status" value="1"/>
</dbReference>
<proteinExistence type="inferred from homology"/>
<dbReference type="PRINTS" id="PR00080">
    <property type="entry name" value="SDRFAMILY"/>
</dbReference>
<evidence type="ECO:0000313" key="4">
    <source>
        <dbReference type="Proteomes" id="UP001232063"/>
    </source>
</evidence>
<name>A0AAE3R7B9_9BACT</name>
<evidence type="ECO:0000256" key="1">
    <source>
        <dbReference type="ARBA" id="ARBA00006484"/>
    </source>
</evidence>
<keyword evidence="3" id="KW-0560">Oxidoreductase</keyword>
<organism evidence="3 4">
    <name type="scientific">Xanthocytophaga agilis</name>
    <dbReference type="NCBI Taxonomy" id="3048010"/>
    <lineage>
        <taxon>Bacteria</taxon>
        <taxon>Pseudomonadati</taxon>
        <taxon>Bacteroidota</taxon>
        <taxon>Cytophagia</taxon>
        <taxon>Cytophagales</taxon>
        <taxon>Rhodocytophagaceae</taxon>
        <taxon>Xanthocytophaga</taxon>
    </lineage>
</organism>
<reference evidence="3" key="1">
    <citation type="submission" date="2023-05" db="EMBL/GenBank/DDBJ databases">
        <authorList>
            <person name="Zhang X."/>
        </authorList>
    </citation>
    <scope>NUCLEOTIDE SEQUENCE</scope>
    <source>
        <strain evidence="3">BD1B2-1</strain>
    </source>
</reference>
<dbReference type="InterPro" id="IPR002347">
    <property type="entry name" value="SDR_fam"/>
</dbReference>
<dbReference type="EMBL" id="JASJOU010000006">
    <property type="protein sequence ID" value="MDJ1502794.1"/>
    <property type="molecule type" value="Genomic_DNA"/>
</dbReference>
<evidence type="ECO:0000313" key="3">
    <source>
        <dbReference type="EMBL" id="MDJ1502794.1"/>
    </source>
</evidence>
<dbReference type="RefSeq" id="WP_314513087.1">
    <property type="nucleotide sequence ID" value="NZ_JASJOU010000006.1"/>
</dbReference>
<evidence type="ECO:0000256" key="2">
    <source>
        <dbReference type="RuleBase" id="RU000363"/>
    </source>
</evidence>
<gene>
    <name evidence="3" type="ORF">QNI22_19150</name>
</gene>
<comment type="caution">
    <text evidence="3">The sequence shown here is derived from an EMBL/GenBank/DDBJ whole genome shotgun (WGS) entry which is preliminary data.</text>
</comment>
<dbReference type="Pfam" id="PF00106">
    <property type="entry name" value="adh_short"/>
    <property type="match status" value="1"/>
</dbReference>
<dbReference type="PRINTS" id="PR00081">
    <property type="entry name" value="GDHRDH"/>
</dbReference>